<keyword evidence="2" id="KW-1185">Reference proteome</keyword>
<dbReference type="Gene3D" id="3.40.50.1000">
    <property type="entry name" value="HAD superfamily/HAD-like"/>
    <property type="match status" value="1"/>
</dbReference>
<evidence type="ECO:0000313" key="1">
    <source>
        <dbReference type="EMBL" id="ATX75599.1"/>
    </source>
</evidence>
<dbReference type="EMBL" id="CP011797">
    <property type="protein sequence ID" value="ATX75599.1"/>
    <property type="molecule type" value="Genomic_DNA"/>
</dbReference>
<evidence type="ECO:0000313" key="2">
    <source>
        <dbReference type="Proteomes" id="UP000229757"/>
    </source>
</evidence>
<sequence>MINILWDLDGTLIDSMAVIARCLNQTSEHFDRGPVPAAQIRSMIGPELGVSLGRILDTQDAEQIQRAKDFYRSCYQYSLHDSPVYPGMLEVLQHCNRIGVRQFIATAKYQLYAEQIIAHSGLAEFFTGIYGSTESGQYGDKKELLAWLLAEEKLKASETLMIGDTAYDVAAGRHHDLTSLGVLWGYSDAPTLLAAGAHQCVAAPEDLMAVIKGSTMAFC</sequence>
<proteinExistence type="predicted"/>
<dbReference type="EC" id="3.1.3.18" evidence="1"/>
<dbReference type="OrthoDB" id="9782449at2"/>
<dbReference type="AlphaFoldDB" id="A0A2K8KND3"/>
<dbReference type="InterPro" id="IPR036412">
    <property type="entry name" value="HAD-like_sf"/>
</dbReference>
<protein>
    <submittedName>
        <fullName evidence="1">Phosphoglycolate phosphatase</fullName>
        <ecNumber evidence="1">3.1.3.18</ecNumber>
    </submittedName>
</protein>
<dbReference type="PANTHER" id="PTHR43434">
    <property type="entry name" value="PHOSPHOGLYCOLATE PHOSPHATASE"/>
    <property type="match status" value="1"/>
</dbReference>
<gene>
    <name evidence="1" type="ORF">REIFOR_00424</name>
</gene>
<accession>A0A2K8KND3</accession>
<reference evidence="1 2" key="1">
    <citation type="journal article" date="2017" name="Environ. Microbiol.">
        <title>Genomic and physiological analyses of 'Reinekea forsetii' reveal a versatile opportunistic lifestyle during spring algae blooms.</title>
        <authorList>
            <person name="Avci B."/>
            <person name="Hahnke R.L."/>
            <person name="Chafee M."/>
            <person name="Fischer T."/>
            <person name="Gruber-Vodicka H."/>
            <person name="Tegetmeyer H.E."/>
            <person name="Harder J."/>
            <person name="Fuchs B.M."/>
            <person name="Amann R.I."/>
            <person name="Teeling H."/>
        </authorList>
    </citation>
    <scope>NUCLEOTIDE SEQUENCE [LARGE SCALE GENOMIC DNA]</scope>
    <source>
        <strain evidence="1 2">Hel1_31_D35</strain>
    </source>
</reference>
<dbReference type="SUPFAM" id="SSF56784">
    <property type="entry name" value="HAD-like"/>
    <property type="match status" value="1"/>
</dbReference>
<name>A0A2K8KND3_9GAMM</name>
<dbReference type="Pfam" id="PF13419">
    <property type="entry name" value="HAD_2"/>
    <property type="match status" value="1"/>
</dbReference>
<dbReference type="Proteomes" id="UP000229757">
    <property type="component" value="Chromosome"/>
</dbReference>
<dbReference type="InterPro" id="IPR041492">
    <property type="entry name" value="HAD_2"/>
</dbReference>
<dbReference type="InterPro" id="IPR023214">
    <property type="entry name" value="HAD_sf"/>
</dbReference>
<dbReference type="InterPro" id="IPR023198">
    <property type="entry name" value="PGP-like_dom2"/>
</dbReference>
<organism evidence="1 2">
    <name type="scientific">Reinekea forsetii</name>
    <dbReference type="NCBI Taxonomy" id="1336806"/>
    <lineage>
        <taxon>Bacteria</taxon>
        <taxon>Pseudomonadati</taxon>
        <taxon>Pseudomonadota</taxon>
        <taxon>Gammaproteobacteria</taxon>
        <taxon>Oceanospirillales</taxon>
        <taxon>Saccharospirillaceae</taxon>
        <taxon>Reinekea</taxon>
    </lineage>
</organism>
<keyword evidence="1" id="KW-0378">Hydrolase</keyword>
<dbReference type="PANTHER" id="PTHR43434:SF20">
    <property type="entry name" value="5'-NUCLEOTIDASE"/>
    <property type="match status" value="1"/>
</dbReference>
<dbReference type="Gene3D" id="1.10.150.240">
    <property type="entry name" value="Putative phosphatase, domain 2"/>
    <property type="match status" value="1"/>
</dbReference>
<dbReference type="GO" id="GO:0004713">
    <property type="term" value="F:protein tyrosine kinase activity"/>
    <property type="evidence" value="ECO:0007669"/>
    <property type="project" value="TreeGrafter"/>
</dbReference>
<dbReference type="GO" id="GO:0008967">
    <property type="term" value="F:phosphoglycolate phosphatase activity"/>
    <property type="evidence" value="ECO:0007669"/>
    <property type="project" value="UniProtKB-EC"/>
</dbReference>
<dbReference type="GO" id="GO:0005829">
    <property type="term" value="C:cytosol"/>
    <property type="evidence" value="ECO:0007669"/>
    <property type="project" value="TreeGrafter"/>
</dbReference>
<dbReference type="RefSeq" id="WP_100255993.1">
    <property type="nucleotide sequence ID" value="NZ_CP011797.1"/>
</dbReference>
<dbReference type="KEGG" id="rfo:REIFOR_00424"/>
<dbReference type="InterPro" id="IPR050155">
    <property type="entry name" value="HAD-like_hydrolase_sf"/>
</dbReference>